<feature type="domain" description="HTH tetR-type" evidence="5">
    <location>
        <begin position="7"/>
        <end position="67"/>
    </location>
</feature>
<comment type="caution">
    <text evidence="6">The sequence shown here is derived from an EMBL/GenBank/DDBJ whole genome shotgun (WGS) entry which is preliminary data.</text>
</comment>
<keyword evidence="1" id="KW-0805">Transcription regulation</keyword>
<evidence type="ECO:0000259" key="5">
    <source>
        <dbReference type="PROSITE" id="PS50977"/>
    </source>
</evidence>
<name>A0A399M8Y1_9PSED</name>
<dbReference type="RefSeq" id="WP_119369369.1">
    <property type="nucleotide sequence ID" value="NZ_QWLL01000017.1"/>
</dbReference>
<dbReference type="EMBL" id="QWLL01000017">
    <property type="protein sequence ID" value="RII78252.1"/>
    <property type="molecule type" value="Genomic_DNA"/>
</dbReference>
<reference evidence="6 7" key="1">
    <citation type="submission" date="2018-08" db="EMBL/GenBank/DDBJ databases">
        <title>Draft genome sequence of the cyanotroph, Pseudomonas monteilii BCN3.</title>
        <authorList>
            <person name="Jones L.B."/>
            <person name="Kunz D.A."/>
        </authorList>
    </citation>
    <scope>NUCLEOTIDE SEQUENCE [LARGE SCALE GENOMIC DNA]</scope>
    <source>
        <strain evidence="6 7">BCN3</strain>
    </source>
</reference>
<dbReference type="InterPro" id="IPR050109">
    <property type="entry name" value="HTH-type_TetR-like_transc_reg"/>
</dbReference>
<dbReference type="PANTHER" id="PTHR30055">
    <property type="entry name" value="HTH-TYPE TRANSCRIPTIONAL REGULATOR RUTR"/>
    <property type="match status" value="1"/>
</dbReference>
<evidence type="ECO:0000256" key="2">
    <source>
        <dbReference type="ARBA" id="ARBA00023125"/>
    </source>
</evidence>
<gene>
    <name evidence="6" type="ORF">D0894_08435</name>
</gene>
<dbReference type="GO" id="GO:0000976">
    <property type="term" value="F:transcription cis-regulatory region binding"/>
    <property type="evidence" value="ECO:0007669"/>
    <property type="project" value="TreeGrafter"/>
</dbReference>
<dbReference type="AlphaFoldDB" id="A0A399M8Y1"/>
<dbReference type="PROSITE" id="PS50977">
    <property type="entry name" value="HTH_TETR_2"/>
    <property type="match status" value="1"/>
</dbReference>
<sequence>MARLDADSRRQQLVDAAVKVIAEYGVSGATTRRIAAAADAPLASLHYAFHTKDDLFNAVFEALWYTPQDVEFENTGDTTGRRATAIFYKSIEWLISHPELARAQAELFYWGLRNNPEMSSRSYSLTIEHSKRTFKKILGHSAEDSLLDDIARMDVWLTDGLLTSWFSHNNAEQLRNEALIAGRMLETAINAITER</sequence>
<dbReference type="Proteomes" id="UP000265875">
    <property type="component" value="Unassembled WGS sequence"/>
</dbReference>
<dbReference type="Gene3D" id="1.10.357.10">
    <property type="entry name" value="Tetracycline Repressor, domain 2"/>
    <property type="match status" value="1"/>
</dbReference>
<dbReference type="InterPro" id="IPR009057">
    <property type="entry name" value="Homeodomain-like_sf"/>
</dbReference>
<accession>A0A399M8Y1</accession>
<dbReference type="Pfam" id="PF00440">
    <property type="entry name" value="TetR_N"/>
    <property type="match status" value="1"/>
</dbReference>
<organism evidence="6 7">
    <name type="scientific">Pseudomonas monteilii</name>
    <dbReference type="NCBI Taxonomy" id="76759"/>
    <lineage>
        <taxon>Bacteria</taxon>
        <taxon>Pseudomonadati</taxon>
        <taxon>Pseudomonadota</taxon>
        <taxon>Gammaproteobacteria</taxon>
        <taxon>Pseudomonadales</taxon>
        <taxon>Pseudomonadaceae</taxon>
        <taxon>Pseudomonas</taxon>
    </lineage>
</organism>
<dbReference type="GO" id="GO:0003700">
    <property type="term" value="F:DNA-binding transcription factor activity"/>
    <property type="evidence" value="ECO:0007669"/>
    <property type="project" value="TreeGrafter"/>
</dbReference>
<protein>
    <submittedName>
        <fullName evidence="6">TetR family transcriptional regulator</fullName>
    </submittedName>
</protein>
<evidence type="ECO:0000256" key="1">
    <source>
        <dbReference type="ARBA" id="ARBA00023015"/>
    </source>
</evidence>
<evidence type="ECO:0000313" key="7">
    <source>
        <dbReference type="Proteomes" id="UP000265875"/>
    </source>
</evidence>
<feature type="DNA-binding region" description="H-T-H motif" evidence="4">
    <location>
        <begin position="30"/>
        <end position="49"/>
    </location>
</feature>
<proteinExistence type="predicted"/>
<evidence type="ECO:0000256" key="3">
    <source>
        <dbReference type="ARBA" id="ARBA00023163"/>
    </source>
</evidence>
<dbReference type="PANTHER" id="PTHR30055:SF234">
    <property type="entry name" value="HTH-TYPE TRANSCRIPTIONAL REGULATOR BETI"/>
    <property type="match status" value="1"/>
</dbReference>
<keyword evidence="2 4" id="KW-0238">DNA-binding</keyword>
<dbReference type="InterPro" id="IPR001647">
    <property type="entry name" value="HTH_TetR"/>
</dbReference>
<evidence type="ECO:0000256" key="4">
    <source>
        <dbReference type="PROSITE-ProRule" id="PRU00335"/>
    </source>
</evidence>
<keyword evidence="3" id="KW-0804">Transcription</keyword>
<dbReference type="SUPFAM" id="SSF46689">
    <property type="entry name" value="Homeodomain-like"/>
    <property type="match status" value="1"/>
</dbReference>
<evidence type="ECO:0000313" key="6">
    <source>
        <dbReference type="EMBL" id="RII78252.1"/>
    </source>
</evidence>